<gene>
    <name evidence="1" type="ORF">Cvel_17637.t2</name>
</gene>
<dbReference type="EMBL" id="CDMZ01000464">
    <property type="protein sequence ID" value="CUC09269.1"/>
    <property type="molecule type" value="Genomic_DNA"/>
</dbReference>
<reference evidence="1" key="1">
    <citation type="submission" date="2014-11" db="EMBL/GenBank/DDBJ databases">
        <title>Molecular phylogeny of cliff fern family Woodsiaceae with morphological implications.</title>
        <authorList>
            <person name="Shao Y.-Z."/>
            <person name="Wei R."/>
            <person name="Zhang X.-C."/>
        </authorList>
    </citation>
    <scope>NUCLEOTIDE SEQUENCE</scope>
</reference>
<evidence type="ECO:0000313" key="1">
    <source>
        <dbReference type="EMBL" id="CUC09269.1"/>
    </source>
</evidence>
<organism evidence="1">
    <name type="scientific">Chromera velia CCMP2878</name>
    <dbReference type="NCBI Taxonomy" id="1169474"/>
    <lineage>
        <taxon>Eukaryota</taxon>
        <taxon>Sar</taxon>
        <taxon>Alveolata</taxon>
        <taxon>Colpodellida</taxon>
        <taxon>Chromeraceae</taxon>
        <taxon>Chromera</taxon>
    </lineage>
</organism>
<proteinExistence type="predicted"/>
<dbReference type="AlphaFoldDB" id="A0A0K6S6M2"/>
<accession>A0A0K6S6M2</accession>
<sequence>MIAGSWREASLCAADISDHEFLLATSKTFDENLSLPAGSFTQQRIALLLSSASVECTALPLETEVESLWGGSAGFCESHEPSESWENTDSAALCVDSALTFAPSCGLQSELRLPTLVNGTTSRGRRQLSPLSVLVVSTCPTVLQRVLTDATKFGLSYFRGRPEDLNSEALLFSSPGICVFDLNRFTPQSKKKLAQTIRRQEVGMIRGSRHPVPVDTAFWGTLVLSDILSV</sequence>
<name>A0A0K6S6M2_9ALVE</name>
<protein>
    <submittedName>
        <fullName evidence="1">Uncharacterized protein</fullName>
    </submittedName>
</protein>
<dbReference type="VEuPathDB" id="CryptoDB:Cvel_17637"/>